<gene>
    <name evidence="11" type="ORF">D1222_01880</name>
</gene>
<evidence type="ECO:0000256" key="2">
    <source>
        <dbReference type="ARBA" id="ARBA00022679"/>
    </source>
</evidence>
<dbReference type="InterPro" id="IPR000477">
    <property type="entry name" value="RT_dom"/>
</dbReference>
<dbReference type="NCBIfam" id="NF038237">
    <property type="entry name" value="retron_Ec67_fus"/>
    <property type="match status" value="1"/>
</dbReference>
<dbReference type="EMBL" id="QWGA01000003">
    <property type="protein sequence ID" value="RIJ32198.1"/>
    <property type="molecule type" value="Genomic_DNA"/>
</dbReference>
<evidence type="ECO:0000256" key="8">
    <source>
        <dbReference type="ARBA" id="ARBA00034120"/>
    </source>
</evidence>
<keyword evidence="2" id="KW-0808">Transferase</keyword>
<keyword evidence="5" id="KW-0460">Magnesium</keyword>
<dbReference type="CDD" id="cd03487">
    <property type="entry name" value="RT_Bac_retron_II"/>
    <property type="match status" value="1"/>
</dbReference>
<keyword evidence="3" id="KW-0548">Nucleotidyltransferase</keyword>
<dbReference type="EC" id="2.7.7.49" evidence="1"/>
<keyword evidence="4" id="KW-0479">Metal-binding</keyword>
<dbReference type="SUPFAM" id="SSF56672">
    <property type="entry name" value="DNA/RNA polymerases"/>
    <property type="match status" value="1"/>
</dbReference>
<organism evidence="11 12">
    <name type="scientific">Henriciella algicola</name>
    <dbReference type="NCBI Taxonomy" id="1608422"/>
    <lineage>
        <taxon>Bacteria</taxon>
        <taxon>Pseudomonadati</taxon>
        <taxon>Pseudomonadota</taxon>
        <taxon>Alphaproteobacteria</taxon>
        <taxon>Hyphomonadales</taxon>
        <taxon>Hyphomonadaceae</taxon>
        <taxon>Henriciella</taxon>
    </lineage>
</organism>
<dbReference type="GO" id="GO:0003964">
    <property type="term" value="F:RNA-directed DNA polymerase activity"/>
    <property type="evidence" value="ECO:0007669"/>
    <property type="project" value="UniProtKB-KW"/>
</dbReference>
<evidence type="ECO:0000256" key="4">
    <source>
        <dbReference type="ARBA" id="ARBA00022723"/>
    </source>
</evidence>
<comment type="caution">
    <text evidence="11">The sequence shown here is derived from an EMBL/GenBank/DDBJ whole genome shotgun (WGS) entry which is preliminary data.</text>
</comment>
<evidence type="ECO:0000259" key="10">
    <source>
        <dbReference type="PROSITE" id="PS50878"/>
    </source>
</evidence>
<protein>
    <recommendedName>
        <fullName evidence="1">RNA-directed DNA polymerase</fullName>
        <ecNumber evidence="1">2.7.7.49</ecNumber>
    </recommendedName>
</protein>
<dbReference type="Proteomes" id="UP000265845">
    <property type="component" value="Unassembled WGS sequence"/>
</dbReference>
<name>A0A399RLV0_9PROT</name>
<dbReference type="InterPro" id="IPR053543">
    <property type="entry name" value="Bacterial_RT"/>
</dbReference>
<dbReference type="PANTHER" id="PTHR34047">
    <property type="entry name" value="NUCLEAR INTRON MATURASE 1, MITOCHONDRIAL-RELATED"/>
    <property type="match status" value="1"/>
</dbReference>
<keyword evidence="7" id="KW-0051">Antiviral defense</keyword>
<evidence type="ECO:0000256" key="5">
    <source>
        <dbReference type="ARBA" id="ARBA00022842"/>
    </source>
</evidence>
<evidence type="ECO:0000256" key="1">
    <source>
        <dbReference type="ARBA" id="ARBA00012493"/>
    </source>
</evidence>
<dbReference type="GO" id="GO:0003723">
    <property type="term" value="F:RNA binding"/>
    <property type="evidence" value="ECO:0007669"/>
    <property type="project" value="InterPro"/>
</dbReference>
<evidence type="ECO:0000256" key="9">
    <source>
        <dbReference type="ARBA" id="ARBA00048173"/>
    </source>
</evidence>
<dbReference type="InterPro" id="IPR051083">
    <property type="entry name" value="GrpII_Intron_Splice-Mob/Def"/>
</dbReference>
<accession>A0A399RLV0</accession>
<dbReference type="GO" id="GO:0046872">
    <property type="term" value="F:metal ion binding"/>
    <property type="evidence" value="ECO:0007669"/>
    <property type="project" value="UniProtKB-KW"/>
</dbReference>
<dbReference type="PANTHER" id="PTHR34047:SF7">
    <property type="entry name" value="RNA-DIRECTED DNA POLYMERASE"/>
    <property type="match status" value="1"/>
</dbReference>
<proteinExistence type="inferred from homology"/>
<comment type="similarity">
    <text evidence="8">Belongs to the bacterial reverse transcriptase family.</text>
</comment>
<dbReference type="Pfam" id="PF00078">
    <property type="entry name" value="RVT_1"/>
    <property type="match status" value="1"/>
</dbReference>
<evidence type="ECO:0000313" key="11">
    <source>
        <dbReference type="EMBL" id="RIJ32198.1"/>
    </source>
</evidence>
<evidence type="ECO:0000256" key="3">
    <source>
        <dbReference type="ARBA" id="ARBA00022695"/>
    </source>
</evidence>
<evidence type="ECO:0000256" key="6">
    <source>
        <dbReference type="ARBA" id="ARBA00022918"/>
    </source>
</evidence>
<keyword evidence="6 11" id="KW-0695">RNA-directed DNA polymerase</keyword>
<dbReference type="AlphaFoldDB" id="A0A399RLV0"/>
<keyword evidence="12" id="KW-1185">Reference proteome</keyword>
<feature type="domain" description="Reverse transcriptase" evidence="10">
    <location>
        <begin position="1"/>
        <end position="233"/>
    </location>
</feature>
<comment type="catalytic activity">
    <reaction evidence="9">
        <text>DNA(n) + a 2'-deoxyribonucleoside 5'-triphosphate = DNA(n+1) + diphosphate</text>
        <dbReference type="Rhea" id="RHEA:22508"/>
        <dbReference type="Rhea" id="RHEA-COMP:17339"/>
        <dbReference type="Rhea" id="RHEA-COMP:17340"/>
        <dbReference type="ChEBI" id="CHEBI:33019"/>
        <dbReference type="ChEBI" id="CHEBI:61560"/>
        <dbReference type="ChEBI" id="CHEBI:173112"/>
        <dbReference type="EC" id="2.7.7.49"/>
    </reaction>
</comment>
<dbReference type="OrthoDB" id="7055795at2"/>
<dbReference type="PRINTS" id="PR00866">
    <property type="entry name" value="RNADNAPOLMS"/>
</dbReference>
<evidence type="ECO:0000256" key="7">
    <source>
        <dbReference type="ARBA" id="ARBA00023118"/>
    </source>
</evidence>
<dbReference type="InterPro" id="IPR000123">
    <property type="entry name" value="Reverse_transcriptase_msDNA"/>
</dbReference>
<dbReference type="GO" id="GO:0051607">
    <property type="term" value="P:defense response to virus"/>
    <property type="evidence" value="ECO:0007669"/>
    <property type="project" value="UniProtKB-KW"/>
</dbReference>
<reference evidence="11 12" key="1">
    <citation type="submission" date="2018-08" db="EMBL/GenBank/DDBJ databases">
        <title>Henriciella mobilis sp. nov., isolated from seawater.</title>
        <authorList>
            <person name="Cheng H."/>
            <person name="Wu Y.-H."/>
            <person name="Xu X.-W."/>
            <person name="Guo L.-L."/>
        </authorList>
    </citation>
    <scope>NUCLEOTIDE SEQUENCE [LARGE SCALE GENOMIC DNA]</scope>
    <source>
        <strain evidence="11 12">CCUG67844</strain>
    </source>
</reference>
<evidence type="ECO:0000313" key="12">
    <source>
        <dbReference type="Proteomes" id="UP000265845"/>
    </source>
</evidence>
<sequence>MTSIIYKTPLADRYSTFEIPKKSGGTRTIKAPNDKLKKLQRHLAHLLYNCLAEIEDELSIASVSYGFRQNGSIIANAKNHKRRRYVLNIDIENFFPSFHFGRVRGFFLKNKFFALEDEVATTIAQIACDGEALPQGSPCSPVISELIANILDLRLLRLAKEHGVRYSRYADDLTFSTNSKKFPDAIASEGALGNWTLGNELVEEIDDAWFTINHAKTRMHCRGNRQLVTGLVVNEKANIKSEYYRNARAMCDSLFTQGRYYKSKTSPEDADAVPQPIWTSNLNPLEGILSHIYDVTQSEERRPVPEQRNAPRAIRALYRRFLFYKKCVALTAPLIITEGKTDPIYLREAIRHRNVFQPVLGSMGDEAFEFAVNFFNYEGSSHELMDLGGGSGDLRSIPLDYRRNLAPAKEKKRKPMIHTPMSYPVILVLDNDDGLSAVTGTIKKNFGVQIDKTTTDDFYQVIQNLYVVKVPETTSDAQIESLFPDSVQSIKLNGKAFSTKDKIDPEKEYSKAIFAKSVVRPNADKIDFSGFDPLLHRIVAAIDHYDANGPKAFS</sequence>
<dbReference type="InterPro" id="IPR043502">
    <property type="entry name" value="DNA/RNA_pol_sf"/>
</dbReference>
<dbReference type="PROSITE" id="PS50878">
    <property type="entry name" value="RT_POL"/>
    <property type="match status" value="1"/>
</dbReference>